<sequence>MFLLAVISLFAITSASSDLEVSSSPEPQVPMVLEPKLLTNVLNSDVPGKDIIQSHDDSINNEEEKVIVLPSFPNAPELPPLDEAIVEMLLSIARKNTENKSENDKESKIIIRSKAPQIRFPSGYLTVSDLSGPDVVLKV</sequence>
<accession>A0A8J9V5R6</accession>
<evidence type="ECO:0000313" key="3">
    <source>
        <dbReference type="Proteomes" id="UP000838878"/>
    </source>
</evidence>
<dbReference type="EMBL" id="OV170230">
    <property type="protein sequence ID" value="CAH0715898.1"/>
    <property type="molecule type" value="Genomic_DNA"/>
</dbReference>
<feature type="signal peptide" evidence="1">
    <location>
        <begin position="1"/>
        <end position="17"/>
    </location>
</feature>
<keyword evidence="3" id="KW-1185">Reference proteome</keyword>
<evidence type="ECO:0000313" key="2">
    <source>
        <dbReference type="EMBL" id="CAH0715898.1"/>
    </source>
</evidence>
<proteinExistence type="predicted"/>
<organism evidence="2 3">
    <name type="scientific">Brenthis ino</name>
    <name type="common">lesser marbled fritillary</name>
    <dbReference type="NCBI Taxonomy" id="405034"/>
    <lineage>
        <taxon>Eukaryota</taxon>
        <taxon>Metazoa</taxon>
        <taxon>Ecdysozoa</taxon>
        <taxon>Arthropoda</taxon>
        <taxon>Hexapoda</taxon>
        <taxon>Insecta</taxon>
        <taxon>Pterygota</taxon>
        <taxon>Neoptera</taxon>
        <taxon>Endopterygota</taxon>
        <taxon>Lepidoptera</taxon>
        <taxon>Glossata</taxon>
        <taxon>Ditrysia</taxon>
        <taxon>Papilionoidea</taxon>
        <taxon>Nymphalidae</taxon>
        <taxon>Heliconiinae</taxon>
        <taxon>Argynnini</taxon>
        <taxon>Brenthis</taxon>
    </lineage>
</organism>
<gene>
    <name evidence="2" type="ORF">BINO364_LOCUS2761</name>
</gene>
<dbReference type="AlphaFoldDB" id="A0A8J9V5R6"/>
<feature type="chain" id="PRO_5035432424" evidence="1">
    <location>
        <begin position="18"/>
        <end position="139"/>
    </location>
</feature>
<dbReference type="Proteomes" id="UP000838878">
    <property type="component" value="Chromosome 10"/>
</dbReference>
<reference evidence="2" key="1">
    <citation type="submission" date="2021-12" db="EMBL/GenBank/DDBJ databases">
        <authorList>
            <person name="Martin H S."/>
        </authorList>
    </citation>
    <scope>NUCLEOTIDE SEQUENCE</scope>
</reference>
<evidence type="ECO:0000256" key="1">
    <source>
        <dbReference type="SAM" id="SignalP"/>
    </source>
</evidence>
<protein>
    <submittedName>
        <fullName evidence="2">Uncharacterized protein</fullName>
    </submittedName>
</protein>
<feature type="non-terminal residue" evidence="2">
    <location>
        <position position="139"/>
    </location>
</feature>
<name>A0A8J9V5R6_9NEOP</name>
<keyword evidence="1" id="KW-0732">Signal</keyword>